<proteinExistence type="predicted"/>
<evidence type="ECO:0000313" key="1">
    <source>
        <dbReference type="EMBL" id="MBM7573623.1"/>
    </source>
</evidence>
<accession>A0ABS2N6E7</accession>
<keyword evidence="2" id="KW-1185">Reference proteome</keyword>
<dbReference type="Proteomes" id="UP001296943">
    <property type="component" value="Unassembled WGS sequence"/>
</dbReference>
<reference evidence="1 2" key="1">
    <citation type="submission" date="2021-01" db="EMBL/GenBank/DDBJ databases">
        <title>Genomic Encyclopedia of Type Strains, Phase IV (KMG-IV): sequencing the most valuable type-strain genomes for metagenomic binning, comparative biology and taxonomic classification.</title>
        <authorList>
            <person name="Goeker M."/>
        </authorList>
    </citation>
    <scope>NUCLEOTIDE SEQUENCE [LARGE SCALE GENOMIC DNA]</scope>
    <source>
        <strain evidence="1 2">DSM 23711</strain>
    </source>
</reference>
<gene>
    <name evidence="1" type="ORF">JOC48_004190</name>
</gene>
<protein>
    <recommendedName>
        <fullName evidence="3">DUF255 domain-containing protein</fullName>
    </recommendedName>
</protein>
<evidence type="ECO:0008006" key="3">
    <source>
        <dbReference type="Google" id="ProtNLM"/>
    </source>
</evidence>
<organism evidence="1 2">
    <name type="scientific">Aquibacillus albus</name>
    <dbReference type="NCBI Taxonomy" id="1168171"/>
    <lineage>
        <taxon>Bacteria</taxon>
        <taxon>Bacillati</taxon>
        <taxon>Bacillota</taxon>
        <taxon>Bacilli</taxon>
        <taxon>Bacillales</taxon>
        <taxon>Bacillaceae</taxon>
        <taxon>Aquibacillus</taxon>
    </lineage>
</organism>
<evidence type="ECO:0000313" key="2">
    <source>
        <dbReference type="Proteomes" id="UP001296943"/>
    </source>
</evidence>
<comment type="caution">
    <text evidence="1">The sequence shown here is derived from an EMBL/GenBank/DDBJ whole genome shotgun (WGS) entry which is preliminary data.</text>
</comment>
<dbReference type="EMBL" id="JAFBDR010000040">
    <property type="protein sequence ID" value="MBM7573623.1"/>
    <property type="molecule type" value="Genomic_DNA"/>
</dbReference>
<name>A0ABS2N6E7_9BACI</name>
<sequence>MAKKISTEEYNDIKKSATKPFVLEFGADW</sequence>